<protein>
    <recommendedName>
        <fullName evidence="3">Cof subfamily protein (Haloacid dehalogenase superfamily)/HAD superfamily hydrolase (TIGR01484 family)</fullName>
    </recommendedName>
</protein>
<keyword evidence="2" id="KW-1185">Reference proteome</keyword>
<dbReference type="SFLD" id="SFLDG01140">
    <property type="entry name" value="C2.B:_Phosphomannomutase_and_P"/>
    <property type="match status" value="1"/>
</dbReference>
<dbReference type="Gene3D" id="3.30.1240.10">
    <property type="match status" value="1"/>
</dbReference>
<dbReference type="PROSITE" id="PS01229">
    <property type="entry name" value="COF_2"/>
    <property type="match status" value="1"/>
</dbReference>
<dbReference type="InterPro" id="IPR036412">
    <property type="entry name" value="HAD-like_sf"/>
</dbReference>
<dbReference type="PROSITE" id="PS01228">
    <property type="entry name" value="COF_1"/>
    <property type="match status" value="1"/>
</dbReference>
<dbReference type="OrthoDB" id="9781413at2"/>
<evidence type="ECO:0008006" key="3">
    <source>
        <dbReference type="Google" id="ProtNLM"/>
    </source>
</evidence>
<dbReference type="NCBIfam" id="TIGR01484">
    <property type="entry name" value="HAD-SF-IIB"/>
    <property type="match status" value="1"/>
</dbReference>
<dbReference type="RefSeq" id="WP_132242344.1">
    <property type="nucleotide sequence ID" value="NZ_SLWV01000002.1"/>
</dbReference>
<dbReference type="GO" id="GO:0005829">
    <property type="term" value="C:cytosol"/>
    <property type="evidence" value="ECO:0007669"/>
    <property type="project" value="TreeGrafter"/>
</dbReference>
<dbReference type="PANTHER" id="PTHR10000">
    <property type="entry name" value="PHOSPHOSERINE PHOSPHATASE"/>
    <property type="match status" value="1"/>
</dbReference>
<accession>A0A4V2SCI2</accession>
<reference evidence="1 2" key="1">
    <citation type="submission" date="2019-03" db="EMBL/GenBank/DDBJ databases">
        <title>Genomic Encyclopedia of Type Strains, Phase IV (KMG-IV): sequencing the most valuable type-strain genomes for metagenomic binning, comparative biology and taxonomic classification.</title>
        <authorList>
            <person name="Goeker M."/>
        </authorList>
    </citation>
    <scope>NUCLEOTIDE SEQUENCE [LARGE SCALE GENOMIC DNA]</scope>
    <source>
        <strain evidence="1 2">DSM 102940</strain>
    </source>
</reference>
<evidence type="ECO:0000313" key="2">
    <source>
        <dbReference type="Proteomes" id="UP000294919"/>
    </source>
</evidence>
<dbReference type="Proteomes" id="UP000294919">
    <property type="component" value="Unassembled WGS sequence"/>
</dbReference>
<dbReference type="GO" id="GO:0000287">
    <property type="term" value="F:magnesium ion binding"/>
    <property type="evidence" value="ECO:0007669"/>
    <property type="project" value="TreeGrafter"/>
</dbReference>
<dbReference type="SFLD" id="SFLDS00003">
    <property type="entry name" value="Haloacid_Dehalogenase"/>
    <property type="match status" value="1"/>
</dbReference>
<dbReference type="NCBIfam" id="TIGR00099">
    <property type="entry name" value="Cof-subfamily"/>
    <property type="match status" value="1"/>
</dbReference>
<dbReference type="EMBL" id="SLWV01000002">
    <property type="protein sequence ID" value="TCO79450.1"/>
    <property type="molecule type" value="Genomic_DNA"/>
</dbReference>
<dbReference type="SFLD" id="SFLDG01144">
    <property type="entry name" value="C2.B.4:_PGP_Like"/>
    <property type="match status" value="1"/>
</dbReference>
<comment type="caution">
    <text evidence="1">The sequence shown here is derived from an EMBL/GenBank/DDBJ whole genome shotgun (WGS) entry which is preliminary data.</text>
</comment>
<proteinExistence type="predicted"/>
<dbReference type="Pfam" id="PF08282">
    <property type="entry name" value="Hydrolase_3"/>
    <property type="match status" value="1"/>
</dbReference>
<dbReference type="AlphaFoldDB" id="A0A4V2SCI2"/>
<name>A0A4V2SCI2_9FIRM</name>
<sequence>MYKLVVSDMDGTLLNSENTVSQNNKEAFKELVDKNIHVAIATGRIYTSARVYAKYLDIITPIIACNGAIVRNLEDDKIIYESHIDKEDCLKVLDVARKHKLYFHYYSADTFYTEKLAHSSIKYSEWNKTLKEEDKIDIQVIEDAHKHIENSDENIYKIQMISEDQNLLAKARKELEGIGSLEICKSWHNNIEIMNKGVSKANAIDHLAKSLGVKAKEVVCFGDNENDISMLNYAGLGVAMGNAETFVKESADYITATNDEDGVAQAIRKFVF</sequence>
<dbReference type="GO" id="GO:0016791">
    <property type="term" value="F:phosphatase activity"/>
    <property type="evidence" value="ECO:0007669"/>
    <property type="project" value="TreeGrafter"/>
</dbReference>
<dbReference type="Gene3D" id="3.40.50.1000">
    <property type="entry name" value="HAD superfamily/HAD-like"/>
    <property type="match status" value="1"/>
</dbReference>
<dbReference type="InterPro" id="IPR000150">
    <property type="entry name" value="Cof"/>
</dbReference>
<organism evidence="1 2">
    <name type="scientific">Marinisporobacter balticus</name>
    <dbReference type="NCBI Taxonomy" id="2018667"/>
    <lineage>
        <taxon>Bacteria</taxon>
        <taxon>Bacillati</taxon>
        <taxon>Bacillota</taxon>
        <taxon>Clostridia</taxon>
        <taxon>Peptostreptococcales</taxon>
        <taxon>Thermotaleaceae</taxon>
        <taxon>Marinisporobacter</taxon>
    </lineage>
</organism>
<gene>
    <name evidence="1" type="ORF">EV214_102170</name>
</gene>
<dbReference type="InterPro" id="IPR006379">
    <property type="entry name" value="HAD-SF_hydro_IIB"/>
</dbReference>
<evidence type="ECO:0000313" key="1">
    <source>
        <dbReference type="EMBL" id="TCO79450.1"/>
    </source>
</evidence>
<dbReference type="CDD" id="cd07516">
    <property type="entry name" value="HAD_Pase"/>
    <property type="match status" value="1"/>
</dbReference>
<dbReference type="SUPFAM" id="SSF56784">
    <property type="entry name" value="HAD-like"/>
    <property type="match status" value="1"/>
</dbReference>
<dbReference type="PANTHER" id="PTHR10000:SF8">
    <property type="entry name" value="HAD SUPERFAMILY HYDROLASE-LIKE, TYPE 3"/>
    <property type="match status" value="1"/>
</dbReference>
<dbReference type="InterPro" id="IPR023214">
    <property type="entry name" value="HAD_sf"/>
</dbReference>